<protein>
    <submittedName>
        <fullName evidence="2">DUF2069 domain-containing protein</fullName>
    </submittedName>
</protein>
<name>A0A5B7YCP8_9ALTE</name>
<dbReference type="EMBL" id="CP039852">
    <property type="protein sequence ID" value="QCZ93384.1"/>
    <property type="molecule type" value="Genomic_DNA"/>
</dbReference>
<dbReference type="Pfam" id="PF09842">
    <property type="entry name" value="DUF2069"/>
    <property type="match status" value="1"/>
</dbReference>
<reference evidence="2 3" key="1">
    <citation type="submission" date="2019-04" db="EMBL/GenBank/DDBJ databases">
        <title>Salinimonas iocasae sp. nov., a halophilic bacterium isolated from the outer tube casing of tubeworms in Okinawa Trough.</title>
        <authorList>
            <person name="Zhang H."/>
            <person name="Wang H."/>
            <person name="Li C."/>
        </authorList>
    </citation>
    <scope>NUCLEOTIDE SEQUENCE [LARGE SCALE GENOMIC DNA]</scope>
    <source>
        <strain evidence="2 3">KX18D6</strain>
    </source>
</reference>
<evidence type="ECO:0000313" key="2">
    <source>
        <dbReference type="EMBL" id="QCZ93384.1"/>
    </source>
</evidence>
<gene>
    <name evidence="2" type="ORF">FBQ74_07735</name>
</gene>
<evidence type="ECO:0000256" key="1">
    <source>
        <dbReference type="SAM" id="Phobius"/>
    </source>
</evidence>
<proteinExistence type="predicted"/>
<feature type="transmembrane region" description="Helical" evidence="1">
    <location>
        <begin position="12"/>
        <end position="30"/>
    </location>
</feature>
<dbReference type="InterPro" id="IPR018643">
    <property type="entry name" value="DUF2069_membrane"/>
</dbReference>
<feature type="transmembrane region" description="Helical" evidence="1">
    <location>
        <begin position="91"/>
        <end position="110"/>
    </location>
</feature>
<keyword evidence="1" id="KW-0472">Membrane</keyword>
<organism evidence="2 3">
    <name type="scientific">Salinimonas iocasae</name>
    <dbReference type="NCBI Taxonomy" id="2572577"/>
    <lineage>
        <taxon>Bacteria</taxon>
        <taxon>Pseudomonadati</taxon>
        <taxon>Pseudomonadota</taxon>
        <taxon>Gammaproteobacteria</taxon>
        <taxon>Alteromonadales</taxon>
        <taxon>Alteromonadaceae</taxon>
        <taxon>Alteromonas/Salinimonas group</taxon>
        <taxon>Salinimonas</taxon>
    </lineage>
</organism>
<sequence>MHSRTRTYRNIALISYLLLLMWVIIWHTGLRDAQPYSPIFIFLLYVVPLLLPMRGIFKAKPYTHAWVNFITLFYIIHGITIAYAIPAERWFAGIEIILSSVMFVGCSMFARLRGRELGLSLPKLKQEMKKEKSRFEEQ</sequence>
<dbReference type="AlphaFoldDB" id="A0A5B7YCP8"/>
<feature type="transmembrane region" description="Helical" evidence="1">
    <location>
        <begin position="36"/>
        <end position="53"/>
    </location>
</feature>
<dbReference type="RefSeq" id="WP_139756129.1">
    <property type="nucleotide sequence ID" value="NZ_CP039852.1"/>
</dbReference>
<dbReference type="KEGG" id="salk:FBQ74_07735"/>
<accession>A0A5B7YCP8</accession>
<dbReference type="OrthoDB" id="5569826at2"/>
<keyword evidence="1" id="KW-0812">Transmembrane</keyword>
<keyword evidence="3" id="KW-1185">Reference proteome</keyword>
<keyword evidence="1" id="KW-1133">Transmembrane helix</keyword>
<dbReference type="Proteomes" id="UP000304912">
    <property type="component" value="Chromosome"/>
</dbReference>
<feature type="transmembrane region" description="Helical" evidence="1">
    <location>
        <begin position="65"/>
        <end position="85"/>
    </location>
</feature>
<evidence type="ECO:0000313" key="3">
    <source>
        <dbReference type="Proteomes" id="UP000304912"/>
    </source>
</evidence>